<gene>
    <name evidence="1" type="ORF">TRIUR3_01907</name>
</gene>
<name>M7Z2T8_TRIUA</name>
<organism evidence="1">
    <name type="scientific">Triticum urartu</name>
    <name type="common">Red wild einkorn</name>
    <name type="synonym">Crithodium urartu</name>
    <dbReference type="NCBI Taxonomy" id="4572"/>
    <lineage>
        <taxon>Eukaryota</taxon>
        <taxon>Viridiplantae</taxon>
        <taxon>Streptophyta</taxon>
        <taxon>Embryophyta</taxon>
        <taxon>Tracheophyta</taxon>
        <taxon>Spermatophyta</taxon>
        <taxon>Magnoliopsida</taxon>
        <taxon>Liliopsida</taxon>
        <taxon>Poales</taxon>
        <taxon>Poaceae</taxon>
        <taxon>BOP clade</taxon>
        <taxon>Pooideae</taxon>
        <taxon>Triticodae</taxon>
        <taxon>Triticeae</taxon>
        <taxon>Triticinae</taxon>
        <taxon>Triticum</taxon>
    </lineage>
</organism>
<dbReference type="AlphaFoldDB" id="M7Z2T8"/>
<evidence type="ECO:0000313" key="1">
    <source>
        <dbReference type="EMBL" id="EMS46665.1"/>
    </source>
</evidence>
<dbReference type="EMBL" id="KD271596">
    <property type="protein sequence ID" value="EMS46665.1"/>
    <property type="molecule type" value="Genomic_DNA"/>
</dbReference>
<proteinExistence type="predicted"/>
<accession>M7Z2T8</accession>
<sequence length="94" mass="10458">MEAEAEGNPFAATASVSLTPVLTSDASSTRRLCLKNGIQTNLDDDHVFQFASWSKMTHIRILTRPRFAIRDEDPPDRESYSPLFELGATMQALT</sequence>
<reference evidence="1" key="1">
    <citation type="journal article" date="2013" name="Nature">
        <title>Draft genome of the wheat A-genome progenitor Triticum urartu.</title>
        <authorList>
            <person name="Ling H.Q."/>
            <person name="Zhao S."/>
            <person name="Liu D."/>
            <person name="Wang J."/>
            <person name="Sun H."/>
            <person name="Zhang C."/>
            <person name="Fan H."/>
            <person name="Li D."/>
            <person name="Dong L."/>
            <person name="Tao Y."/>
            <person name="Gao C."/>
            <person name="Wu H."/>
            <person name="Li Y."/>
            <person name="Cui Y."/>
            <person name="Guo X."/>
            <person name="Zheng S."/>
            <person name="Wang B."/>
            <person name="Yu K."/>
            <person name="Liang Q."/>
            <person name="Yang W."/>
            <person name="Lou X."/>
            <person name="Chen J."/>
            <person name="Feng M."/>
            <person name="Jian J."/>
            <person name="Zhang X."/>
            <person name="Luo G."/>
            <person name="Jiang Y."/>
            <person name="Liu J."/>
            <person name="Wang Z."/>
            <person name="Sha Y."/>
            <person name="Zhang B."/>
            <person name="Wu H."/>
            <person name="Tang D."/>
            <person name="Shen Q."/>
            <person name="Xue P."/>
            <person name="Zou S."/>
            <person name="Wang X."/>
            <person name="Liu X."/>
            <person name="Wang F."/>
            <person name="Yang Y."/>
            <person name="An X."/>
            <person name="Dong Z."/>
            <person name="Zhang K."/>
            <person name="Zhang X."/>
            <person name="Luo M.C."/>
            <person name="Dvorak J."/>
            <person name="Tong Y."/>
            <person name="Wang J."/>
            <person name="Yang H."/>
            <person name="Li Z."/>
            <person name="Wang D."/>
            <person name="Zhang A."/>
            <person name="Wang J."/>
        </authorList>
    </citation>
    <scope>NUCLEOTIDE SEQUENCE</scope>
</reference>
<protein>
    <submittedName>
        <fullName evidence="1">Uncharacterized protein</fullName>
    </submittedName>
</protein>